<gene>
    <name evidence="5" type="ORF">DI563_16875</name>
</gene>
<dbReference type="AlphaFoldDB" id="A0A2W5QBC9"/>
<reference evidence="5 6" key="1">
    <citation type="submission" date="2017-08" db="EMBL/GenBank/DDBJ databases">
        <title>Infants hospitalized years apart are colonized by the same room-sourced microbial strains.</title>
        <authorList>
            <person name="Brooks B."/>
            <person name="Olm M.R."/>
            <person name="Firek B.A."/>
            <person name="Baker R."/>
            <person name="Thomas B.C."/>
            <person name="Morowitz M.J."/>
            <person name="Banfield J.F."/>
        </authorList>
    </citation>
    <scope>NUCLEOTIDE SEQUENCE [LARGE SCALE GENOMIC DNA]</scope>
    <source>
        <strain evidence="5">S2_005_003_R2_41</strain>
    </source>
</reference>
<name>A0A2W5QBC9_VARPD</name>
<organism evidence="5 6">
    <name type="scientific">Variovorax paradoxus</name>
    <dbReference type="NCBI Taxonomy" id="34073"/>
    <lineage>
        <taxon>Bacteria</taxon>
        <taxon>Pseudomonadati</taxon>
        <taxon>Pseudomonadota</taxon>
        <taxon>Betaproteobacteria</taxon>
        <taxon>Burkholderiales</taxon>
        <taxon>Comamonadaceae</taxon>
        <taxon>Variovorax</taxon>
    </lineage>
</organism>
<dbReference type="PROSITE" id="PS01124">
    <property type="entry name" value="HTH_ARAC_FAMILY_2"/>
    <property type="match status" value="1"/>
</dbReference>
<feature type="domain" description="HTH araC/xylS-type" evidence="4">
    <location>
        <begin position="213"/>
        <end position="313"/>
    </location>
</feature>
<keyword evidence="2" id="KW-0238">DNA-binding</keyword>
<keyword evidence="3" id="KW-0804">Transcription</keyword>
<dbReference type="PRINTS" id="PR00032">
    <property type="entry name" value="HTHARAC"/>
</dbReference>
<dbReference type="GO" id="GO:0003700">
    <property type="term" value="F:DNA-binding transcription factor activity"/>
    <property type="evidence" value="ECO:0007669"/>
    <property type="project" value="InterPro"/>
</dbReference>
<dbReference type="SUPFAM" id="SSF46689">
    <property type="entry name" value="Homeodomain-like"/>
    <property type="match status" value="1"/>
</dbReference>
<evidence type="ECO:0000313" key="5">
    <source>
        <dbReference type="EMBL" id="PZQ72045.1"/>
    </source>
</evidence>
<proteinExistence type="predicted"/>
<dbReference type="InterPro" id="IPR035418">
    <property type="entry name" value="AraC-bd_2"/>
</dbReference>
<dbReference type="InterPro" id="IPR009057">
    <property type="entry name" value="Homeodomain-like_sf"/>
</dbReference>
<protein>
    <submittedName>
        <fullName evidence="5">AraC family transcriptional regulator</fullName>
    </submittedName>
</protein>
<accession>A0A2W5QBC9</accession>
<dbReference type="Pfam" id="PF12833">
    <property type="entry name" value="HTH_18"/>
    <property type="match status" value="1"/>
</dbReference>
<evidence type="ECO:0000313" key="6">
    <source>
        <dbReference type="Proteomes" id="UP000249135"/>
    </source>
</evidence>
<dbReference type="GO" id="GO:0043565">
    <property type="term" value="F:sequence-specific DNA binding"/>
    <property type="evidence" value="ECO:0007669"/>
    <property type="project" value="InterPro"/>
</dbReference>
<dbReference type="Gene3D" id="1.10.10.60">
    <property type="entry name" value="Homeodomain-like"/>
    <property type="match status" value="1"/>
</dbReference>
<evidence type="ECO:0000256" key="2">
    <source>
        <dbReference type="ARBA" id="ARBA00023125"/>
    </source>
</evidence>
<dbReference type="InterPro" id="IPR020449">
    <property type="entry name" value="Tscrpt_reg_AraC-type_HTH"/>
</dbReference>
<comment type="caution">
    <text evidence="5">The sequence shown here is derived from an EMBL/GenBank/DDBJ whole genome shotgun (WGS) entry which is preliminary data.</text>
</comment>
<sequence length="318" mass="35071">MQTWTTDALPAKEKFSYWREVLCQAYVALDPRPMGEQGFSGRVAAHLLSTINVTTIASSRQAVHRGPAEIRRMPVEVYFLNLQVRGQCRMCQGGRDVLLQPGDFAIVDSTQPYLNDYCSDDWEQHSFRIPHHLLRPLLRHPEHRTATRVSEDGGLGTIAINLLKSIAARAGSVPDGAAAQLGESLVDLVALSLGATAAATESARDNVRRSLCDTIRHHVELNAADPSLSPVTVAQHFRISPRYLHKVLEEGGRSFGRILLDSRLARCAEDLAGSPADVSISQIAYRWGFNDLSHFSRSFRVRYGQTAREFRSAAGPSG</sequence>
<dbReference type="Pfam" id="PF14525">
    <property type="entry name" value="AraC_binding_2"/>
    <property type="match status" value="1"/>
</dbReference>
<dbReference type="EMBL" id="QFPP01000229">
    <property type="protein sequence ID" value="PZQ72045.1"/>
    <property type="molecule type" value="Genomic_DNA"/>
</dbReference>
<dbReference type="PANTHER" id="PTHR43280">
    <property type="entry name" value="ARAC-FAMILY TRANSCRIPTIONAL REGULATOR"/>
    <property type="match status" value="1"/>
</dbReference>
<dbReference type="PANTHER" id="PTHR43280:SF31">
    <property type="entry name" value="TRANSCRIPTIONAL REGULATORY PROTEIN"/>
    <property type="match status" value="1"/>
</dbReference>
<dbReference type="Proteomes" id="UP000249135">
    <property type="component" value="Unassembled WGS sequence"/>
</dbReference>
<dbReference type="SMART" id="SM00342">
    <property type="entry name" value="HTH_ARAC"/>
    <property type="match status" value="1"/>
</dbReference>
<evidence type="ECO:0000256" key="1">
    <source>
        <dbReference type="ARBA" id="ARBA00023015"/>
    </source>
</evidence>
<evidence type="ECO:0000256" key="3">
    <source>
        <dbReference type="ARBA" id="ARBA00023163"/>
    </source>
</evidence>
<evidence type="ECO:0000259" key="4">
    <source>
        <dbReference type="PROSITE" id="PS01124"/>
    </source>
</evidence>
<keyword evidence="1" id="KW-0805">Transcription regulation</keyword>
<dbReference type="InterPro" id="IPR018060">
    <property type="entry name" value="HTH_AraC"/>
</dbReference>